<feature type="region of interest" description="Disordered" evidence="4">
    <location>
        <begin position="302"/>
        <end position="333"/>
    </location>
</feature>
<proteinExistence type="inferred from homology"/>
<accession>A0AAF0X6D5</accession>
<dbReference type="KEGG" id="dcr:108222221"/>
<comment type="similarity">
    <text evidence="3">Belongs to the GRAS family.</text>
</comment>
<gene>
    <name evidence="5" type="ORF">DCAR_0521639</name>
</gene>
<evidence type="ECO:0000256" key="2">
    <source>
        <dbReference type="ARBA" id="ARBA00023163"/>
    </source>
</evidence>
<keyword evidence="6" id="KW-1185">Reference proteome</keyword>
<evidence type="ECO:0000256" key="3">
    <source>
        <dbReference type="PROSITE-ProRule" id="PRU01191"/>
    </source>
</evidence>
<dbReference type="PANTHER" id="PTHR31636">
    <property type="entry name" value="OSJNBA0084A10.13 PROTEIN-RELATED"/>
    <property type="match status" value="1"/>
</dbReference>
<feature type="region of interest" description="SAW" evidence="3">
    <location>
        <begin position="697"/>
        <end position="772"/>
    </location>
</feature>
<comment type="caution">
    <text evidence="3">Lacks conserved residue(s) required for the propagation of feature annotation.</text>
</comment>
<dbReference type="Pfam" id="PF03514">
    <property type="entry name" value="GRAS"/>
    <property type="match status" value="1"/>
</dbReference>
<reference evidence="5" key="1">
    <citation type="journal article" date="2016" name="Nat. Genet.">
        <title>A high-quality carrot genome assembly provides new insights into carotenoid accumulation and asterid genome evolution.</title>
        <authorList>
            <person name="Iorizzo M."/>
            <person name="Ellison S."/>
            <person name="Senalik D."/>
            <person name="Zeng P."/>
            <person name="Satapoomin P."/>
            <person name="Huang J."/>
            <person name="Bowman M."/>
            <person name="Iovene M."/>
            <person name="Sanseverino W."/>
            <person name="Cavagnaro P."/>
            <person name="Yildiz M."/>
            <person name="Macko-Podgorni A."/>
            <person name="Moranska E."/>
            <person name="Grzebelus E."/>
            <person name="Grzebelus D."/>
            <person name="Ashrafi H."/>
            <person name="Zheng Z."/>
            <person name="Cheng S."/>
            <person name="Spooner D."/>
            <person name="Van Deynze A."/>
            <person name="Simon P."/>
        </authorList>
    </citation>
    <scope>NUCLEOTIDE SEQUENCE</scope>
    <source>
        <tissue evidence="5">Leaf</tissue>
    </source>
</reference>
<keyword evidence="1" id="KW-0805">Transcription regulation</keyword>
<feature type="region of interest" description="Leucine repeat II (LRII)" evidence="3">
    <location>
        <begin position="558"/>
        <end position="590"/>
    </location>
</feature>
<dbReference type="InterPro" id="IPR005202">
    <property type="entry name" value="TF_GRAS"/>
</dbReference>
<organism evidence="5 6">
    <name type="scientific">Daucus carota subsp. sativus</name>
    <name type="common">Carrot</name>
    <dbReference type="NCBI Taxonomy" id="79200"/>
    <lineage>
        <taxon>Eukaryota</taxon>
        <taxon>Viridiplantae</taxon>
        <taxon>Streptophyta</taxon>
        <taxon>Embryophyta</taxon>
        <taxon>Tracheophyta</taxon>
        <taxon>Spermatophyta</taxon>
        <taxon>Magnoliopsida</taxon>
        <taxon>eudicotyledons</taxon>
        <taxon>Gunneridae</taxon>
        <taxon>Pentapetalae</taxon>
        <taxon>asterids</taxon>
        <taxon>campanulids</taxon>
        <taxon>Apiales</taxon>
        <taxon>Apiaceae</taxon>
        <taxon>Apioideae</taxon>
        <taxon>Scandiceae</taxon>
        <taxon>Daucinae</taxon>
        <taxon>Daucus</taxon>
        <taxon>Daucus sect. Daucus</taxon>
    </lineage>
</organism>
<reference evidence="5" key="2">
    <citation type="submission" date="2022-03" db="EMBL/GenBank/DDBJ databases">
        <title>Draft title - Genomic analysis of global carrot germplasm unveils the trajectory of domestication and the origin of high carotenoid orange carrot.</title>
        <authorList>
            <person name="Iorizzo M."/>
            <person name="Ellison S."/>
            <person name="Senalik D."/>
            <person name="Macko-Podgorni A."/>
            <person name="Grzebelus D."/>
            <person name="Bostan H."/>
            <person name="Rolling W."/>
            <person name="Curaba J."/>
            <person name="Simon P."/>
        </authorList>
    </citation>
    <scope>NUCLEOTIDE SEQUENCE</scope>
    <source>
        <tissue evidence="5">Leaf</tissue>
    </source>
</reference>
<sequence>MVMDSQYADFSDVLNGFEFGDGILLPGFDSSPDLGNGFKFSDEIALPGFNSVVNSFNGIKFRDELDFGFLDIPNPPDEPGYATTISPTGSSELDSPDENELSDGMLKFLDEILMEDVIDERPSMFHDPLALQASEKSFNEVVSKKYPSSPYGQMDIYQGVESPDDYFSRSPSENSTSSGGTSSENYFEPLQSVADSGGPESSNVQNLTQEDFTSNPGSRLPWSVIPDNSFSNNINGDMNAAVSTQAVQSIFSERESILQFQRGMEEANKFLPDISQLLVNLDNYKLPTKAKEVPPAIQVKIEKDEEISPSSSRRRKHYLRQDSMIEDERSSKQSAVYDEEVELSEMFDKVLLYEPGCGKEEPIEWNPVSPLENGPTHEYDGSRSHSTITENYSEAVDLRTLLINCAQSVACEDRKTAYEQLKLIREHSSASGDASQRLGFIFANGLEARMTGTGSQLYAAALSSRRRISATEMLKAYQAYLSACPFKKTSVLFSNKMILEKASNATTLHIIDFGIQYGFQWPVLIQLLSKRPGGPPKLRITGIELPQPGFRPAEYMEATGRRLQSYCQRFNVSFEYNPIARQKWETITVEDLKIEKNEVVAVNCFLRFENLLDESVVVNNPRDAVLKLIRQVNPAIFVQAIVNGSYSAPFFVTRFREALYHYSSFLDLLDTNIPSDNQQRLDFEREFCGREVMNVVACEGVERVERPERYNQWQIRNTRAGFKLHPLNKELVKKLKEKVKLDFHKDFVFDEDSEWILVGWKGRILHAVSAWVPA</sequence>
<dbReference type="AlphaFoldDB" id="A0AAF0X6D5"/>
<evidence type="ECO:0000313" key="5">
    <source>
        <dbReference type="EMBL" id="WOH02250.1"/>
    </source>
</evidence>
<keyword evidence="2" id="KW-0804">Transcription</keyword>
<feature type="compositionally biased region" description="Low complexity" evidence="4">
    <location>
        <begin position="168"/>
        <end position="185"/>
    </location>
</feature>
<feature type="region of interest" description="VHIID" evidence="3">
    <location>
        <begin position="477"/>
        <end position="542"/>
    </location>
</feature>
<feature type="compositionally biased region" description="Polar residues" evidence="4">
    <location>
        <begin position="199"/>
        <end position="217"/>
    </location>
</feature>
<name>A0AAF0X6D5_DAUCS</name>
<feature type="short sequence motif" description="VHIID" evidence="3">
    <location>
        <begin position="508"/>
        <end position="512"/>
    </location>
</feature>
<dbReference type="Proteomes" id="UP000077755">
    <property type="component" value="Chromosome 5"/>
</dbReference>
<feature type="region of interest" description="Disordered" evidence="4">
    <location>
        <begin position="72"/>
        <end position="100"/>
    </location>
</feature>
<evidence type="ECO:0000256" key="4">
    <source>
        <dbReference type="SAM" id="MobiDB-lite"/>
    </source>
</evidence>
<protein>
    <submittedName>
        <fullName evidence="5">Uncharacterized protein</fullName>
    </submittedName>
</protein>
<evidence type="ECO:0000256" key="1">
    <source>
        <dbReference type="ARBA" id="ARBA00023015"/>
    </source>
</evidence>
<dbReference type="EMBL" id="CP093347">
    <property type="protein sequence ID" value="WOH02250.1"/>
    <property type="molecule type" value="Genomic_DNA"/>
</dbReference>
<feature type="compositionally biased region" description="Polar residues" evidence="4">
    <location>
        <begin position="83"/>
        <end position="93"/>
    </location>
</feature>
<feature type="region of interest" description="Disordered" evidence="4">
    <location>
        <begin position="152"/>
        <end position="224"/>
    </location>
</feature>
<dbReference type="PROSITE" id="PS50985">
    <property type="entry name" value="GRAS"/>
    <property type="match status" value="1"/>
</dbReference>
<evidence type="ECO:0000313" key="6">
    <source>
        <dbReference type="Proteomes" id="UP000077755"/>
    </source>
</evidence>